<dbReference type="PANTHER" id="PTHR30404">
    <property type="entry name" value="N-ACETYLMURAMOYL-L-ALANINE AMIDASE"/>
    <property type="match status" value="1"/>
</dbReference>
<dbReference type="EMBL" id="BJVI01000032">
    <property type="protein sequence ID" value="GEL19159.1"/>
    <property type="molecule type" value="Genomic_DNA"/>
</dbReference>
<sequence>MSAPRRAVPALLFGLLLGGSAGGCTAEPPPPSTVAEPPAMTSAAAEPAAARTPVVLLDPGHNGGNARARGMVNRLVPDGRGGTKACNTTGTSTTTGYPEHAFSWDLAQRVRALLSEHGITVVLTRPDDSGVGPCVDERGAAGERADADVVVSLHADGSAPDNHGFHVAYAEPPLNPAQSGPARVLAATLRDHLRDAGFPVSTYIGRDGLSPRSDLAGLNLSTRPAALVECANMRNPAEAALLSSPEGRERYAAAIAAGIMSFLTWW</sequence>
<feature type="region of interest" description="Disordered" evidence="2">
    <location>
        <begin position="24"/>
        <end position="47"/>
    </location>
</feature>
<organism evidence="5 6">
    <name type="scientific">Pseudonocardia asaccharolytica DSM 44247 = NBRC 16224</name>
    <dbReference type="NCBI Taxonomy" id="1123024"/>
    <lineage>
        <taxon>Bacteria</taxon>
        <taxon>Bacillati</taxon>
        <taxon>Actinomycetota</taxon>
        <taxon>Actinomycetes</taxon>
        <taxon>Pseudonocardiales</taxon>
        <taxon>Pseudonocardiaceae</taxon>
        <taxon>Pseudonocardia</taxon>
    </lineage>
</organism>
<keyword evidence="1" id="KW-0378">Hydrolase</keyword>
<feature type="chain" id="PRO_5021810793" evidence="3">
    <location>
        <begin position="27"/>
        <end position="266"/>
    </location>
</feature>
<dbReference type="SMART" id="SM00646">
    <property type="entry name" value="Ami_3"/>
    <property type="match status" value="1"/>
</dbReference>
<dbReference type="GO" id="GO:0030288">
    <property type="term" value="C:outer membrane-bounded periplasmic space"/>
    <property type="evidence" value="ECO:0007669"/>
    <property type="project" value="TreeGrafter"/>
</dbReference>
<dbReference type="RefSeq" id="WP_028931398.1">
    <property type="nucleotide sequence ID" value="NZ_AUII01000025.1"/>
</dbReference>
<dbReference type="Proteomes" id="UP000321328">
    <property type="component" value="Unassembled WGS sequence"/>
</dbReference>
<dbReference type="AlphaFoldDB" id="A0A511D304"/>
<evidence type="ECO:0000313" key="5">
    <source>
        <dbReference type="EMBL" id="GEL19159.1"/>
    </source>
</evidence>
<evidence type="ECO:0000313" key="6">
    <source>
        <dbReference type="Proteomes" id="UP000321328"/>
    </source>
</evidence>
<dbReference type="STRING" id="1123024.GCA_000423625_04048"/>
<dbReference type="PROSITE" id="PS51257">
    <property type="entry name" value="PROKAR_LIPOPROTEIN"/>
    <property type="match status" value="1"/>
</dbReference>
<dbReference type="InterPro" id="IPR050695">
    <property type="entry name" value="N-acetylmuramoyl_amidase_3"/>
</dbReference>
<feature type="compositionally biased region" description="Low complexity" evidence="2">
    <location>
        <begin position="33"/>
        <end position="47"/>
    </location>
</feature>
<dbReference type="Gene3D" id="3.40.630.40">
    <property type="entry name" value="Zn-dependent exopeptidases"/>
    <property type="match status" value="1"/>
</dbReference>
<evidence type="ECO:0000256" key="2">
    <source>
        <dbReference type="SAM" id="MobiDB-lite"/>
    </source>
</evidence>
<protein>
    <submittedName>
        <fullName evidence="5">N-acetylmuramoyl-L-alanine amidase</fullName>
    </submittedName>
</protein>
<dbReference type="InterPro" id="IPR002508">
    <property type="entry name" value="MurNAc-LAA_cat"/>
</dbReference>
<dbReference type="GO" id="GO:0009253">
    <property type="term" value="P:peptidoglycan catabolic process"/>
    <property type="evidence" value="ECO:0007669"/>
    <property type="project" value="InterPro"/>
</dbReference>
<dbReference type="PANTHER" id="PTHR30404:SF0">
    <property type="entry name" value="N-ACETYLMURAMOYL-L-ALANINE AMIDASE AMIC"/>
    <property type="match status" value="1"/>
</dbReference>
<dbReference type="CDD" id="cd02696">
    <property type="entry name" value="MurNAc-LAA"/>
    <property type="match status" value="1"/>
</dbReference>
<gene>
    <name evidence="5" type="primary">amiA</name>
    <name evidence="5" type="ORF">PA7_29960</name>
</gene>
<feature type="domain" description="MurNAc-LAA" evidence="4">
    <location>
        <begin position="139"/>
        <end position="260"/>
    </location>
</feature>
<keyword evidence="6" id="KW-1185">Reference proteome</keyword>
<proteinExistence type="predicted"/>
<evidence type="ECO:0000256" key="1">
    <source>
        <dbReference type="ARBA" id="ARBA00022801"/>
    </source>
</evidence>
<dbReference type="GO" id="GO:0008745">
    <property type="term" value="F:N-acetylmuramoyl-L-alanine amidase activity"/>
    <property type="evidence" value="ECO:0007669"/>
    <property type="project" value="InterPro"/>
</dbReference>
<name>A0A511D304_9PSEU</name>
<reference evidence="5 6" key="1">
    <citation type="submission" date="2019-07" db="EMBL/GenBank/DDBJ databases">
        <title>Whole genome shotgun sequence of Pseudonocardia asaccharolytica NBRC 16224.</title>
        <authorList>
            <person name="Hosoyama A."/>
            <person name="Uohara A."/>
            <person name="Ohji S."/>
            <person name="Ichikawa N."/>
        </authorList>
    </citation>
    <scope>NUCLEOTIDE SEQUENCE [LARGE SCALE GENOMIC DNA]</scope>
    <source>
        <strain evidence="5 6">NBRC 16224</strain>
    </source>
</reference>
<accession>A0A511D304</accession>
<dbReference type="SUPFAM" id="SSF53187">
    <property type="entry name" value="Zn-dependent exopeptidases"/>
    <property type="match status" value="1"/>
</dbReference>
<dbReference type="Pfam" id="PF01520">
    <property type="entry name" value="Amidase_3"/>
    <property type="match status" value="1"/>
</dbReference>
<comment type="caution">
    <text evidence="5">The sequence shown here is derived from an EMBL/GenBank/DDBJ whole genome shotgun (WGS) entry which is preliminary data.</text>
</comment>
<feature type="signal peptide" evidence="3">
    <location>
        <begin position="1"/>
        <end position="26"/>
    </location>
</feature>
<evidence type="ECO:0000259" key="4">
    <source>
        <dbReference type="SMART" id="SM00646"/>
    </source>
</evidence>
<evidence type="ECO:0000256" key="3">
    <source>
        <dbReference type="SAM" id="SignalP"/>
    </source>
</evidence>
<keyword evidence="3" id="KW-0732">Signal</keyword>